<organism evidence="1">
    <name type="scientific">Arundo donax</name>
    <name type="common">Giant reed</name>
    <name type="synonym">Donax arundinaceus</name>
    <dbReference type="NCBI Taxonomy" id="35708"/>
    <lineage>
        <taxon>Eukaryota</taxon>
        <taxon>Viridiplantae</taxon>
        <taxon>Streptophyta</taxon>
        <taxon>Embryophyta</taxon>
        <taxon>Tracheophyta</taxon>
        <taxon>Spermatophyta</taxon>
        <taxon>Magnoliopsida</taxon>
        <taxon>Liliopsida</taxon>
        <taxon>Poales</taxon>
        <taxon>Poaceae</taxon>
        <taxon>PACMAD clade</taxon>
        <taxon>Arundinoideae</taxon>
        <taxon>Arundineae</taxon>
        <taxon>Arundo</taxon>
    </lineage>
</organism>
<protein>
    <submittedName>
        <fullName evidence="1">Uncharacterized protein</fullName>
    </submittedName>
</protein>
<dbReference type="EMBL" id="GBRH01257025">
    <property type="protein sequence ID" value="JAD40870.1"/>
    <property type="molecule type" value="Transcribed_RNA"/>
</dbReference>
<proteinExistence type="predicted"/>
<accession>A0A0A8ZVU2</accession>
<reference evidence="1" key="1">
    <citation type="submission" date="2014-09" db="EMBL/GenBank/DDBJ databases">
        <authorList>
            <person name="Magalhaes I.L.F."/>
            <person name="Oliveira U."/>
            <person name="Santos F.R."/>
            <person name="Vidigal T.H.D.A."/>
            <person name="Brescovit A.D."/>
            <person name="Santos A.J."/>
        </authorList>
    </citation>
    <scope>NUCLEOTIDE SEQUENCE</scope>
    <source>
        <tissue evidence="1">Shoot tissue taken approximately 20 cm above the soil surface</tissue>
    </source>
</reference>
<evidence type="ECO:0000313" key="1">
    <source>
        <dbReference type="EMBL" id="JAD40870.1"/>
    </source>
</evidence>
<sequence>MTHDLSQENLTRHKQLQELHKKKSYPSTSHFILVIQSSKRILFVHHQTFL</sequence>
<dbReference type="AlphaFoldDB" id="A0A0A8ZVU2"/>
<reference evidence="1" key="2">
    <citation type="journal article" date="2015" name="Data Brief">
        <title>Shoot transcriptome of the giant reed, Arundo donax.</title>
        <authorList>
            <person name="Barrero R.A."/>
            <person name="Guerrero F.D."/>
            <person name="Moolhuijzen P."/>
            <person name="Goolsby J.A."/>
            <person name="Tidwell J."/>
            <person name="Bellgard S.E."/>
            <person name="Bellgard M.I."/>
        </authorList>
    </citation>
    <scope>NUCLEOTIDE SEQUENCE</scope>
    <source>
        <tissue evidence="1">Shoot tissue taken approximately 20 cm above the soil surface</tissue>
    </source>
</reference>
<name>A0A0A8ZVU2_ARUDO</name>